<protein>
    <submittedName>
        <fullName evidence="2">Uncharacterized protein</fullName>
    </submittedName>
</protein>
<dbReference type="EMBL" id="CP135076">
    <property type="protein sequence ID" value="WNO53237.1"/>
    <property type="molecule type" value="Genomic_DNA"/>
</dbReference>
<evidence type="ECO:0000256" key="1">
    <source>
        <dbReference type="SAM" id="MobiDB-lite"/>
    </source>
</evidence>
<evidence type="ECO:0000313" key="2">
    <source>
        <dbReference type="EMBL" id="WNO53237.1"/>
    </source>
</evidence>
<dbReference type="RefSeq" id="WP_313914503.1">
    <property type="nucleotide sequence ID" value="NZ_CP135076.1"/>
</dbReference>
<accession>A0ABZ0B7N7</accession>
<feature type="region of interest" description="Disordered" evidence="1">
    <location>
        <begin position="265"/>
        <end position="304"/>
    </location>
</feature>
<keyword evidence="3" id="KW-1185">Reference proteome</keyword>
<proteinExistence type="predicted"/>
<name>A0ABZ0B7N7_9SPHN</name>
<reference evidence="2 3" key="1">
    <citation type="submission" date="2023-09" db="EMBL/GenBank/DDBJ databases">
        <authorList>
            <person name="Rey-Velasco X."/>
        </authorList>
    </citation>
    <scope>NUCLEOTIDE SEQUENCE [LARGE SCALE GENOMIC DNA]</scope>
    <source>
        <strain evidence="2 3">W311</strain>
    </source>
</reference>
<evidence type="ECO:0000313" key="3">
    <source>
        <dbReference type="Proteomes" id="UP001302249"/>
    </source>
</evidence>
<dbReference type="Proteomes" id="UP001302249">
    <property type="component" value="Chromosome"/>
</dbReference>
<gene>
    <name evidence="2" type="ORF">RPR59_12405</name>
</gene>
<sequence>MNPFAISLAAPALLASNAPQQQPVFAPPVNRPLRYATKQTRTDGAVTRMFRIERTLVFHRATDGYVAELTIDRVDSDTGDPTGALFETGMAAFLGRTLRFHLDAAGTVTRIEDQDALWSVFADALAEQMGRKATAKAQAKILRGLKAMPESRRRVVLGSMLQAAVRPDIVVEGVEPVHAVRRKARPPFGHGEMLDGTARSWRMPGGILRRDSNVSGDISVPGSADRTAHLVQKRSLKVDPRSGLLRESRKVLRLSLGDVRQVHVTETRLGPAPSGAGQAEGIEQQLDVQNDDQKRNGPGEATQP</sequence>
<organism evidence="2 3">
    <name type="scientific">Stakelama saccharophila</name>
    <dbReference type="NCBI Taxonomy" id="3075605"/>
    <lineage>
        <taxon>Bacteria</taxon>
        <taxon>Pseudomonadati</taxon>
        <taxon>Pseudomonadota</taxon>
        <taxon>Alphaproteobacteria</taxon>
        <taxon>Sphingomonadales</taxon>
        <taxon>Sphingomonadaceae</taxon>
        <taxon>Stakelama</taxon>
    </lineage>
</organism>